<evidence type="ECO:0000313" key="4">
    <source>
        <dbReference type="Proteomes" id="UP000316426"/>
    </source>
</evidence>
<dbReference type="AlphaFoldDB" id="A0A518K6C4"/>
<protein>
    <submittedName>
        <fullName evidence="3">TadE-like protein</fullName>
    </submittedName>
</protein>
<accession>A0A518K6C4</accession>
<dbReference type="InterPro" id="IPR012495">
    <property type="entry name" value="TadE-like_dom"/>
</dbReference>
<keyword evidence="4" id="KW-1185">Reference proteome</keyword>
<organism evidence="3 4">
    <name type="scientific">Botrimarina mediterranea</name>
    <dbReference type="NCBI Taxonomy" id="2528022"/>
    <lineage>
        <taxon>Bacteria</taxon>
        <taxon>Pseudomonadati</taxon>
        <taxon>Planctomycetota</taxon>
        <taxon>Planctomycetia</taxon>
        <taxon>Pirellulales</taxon>
        <taxon>Lacipirellulaceae</taxon>
        <taxon>Botrimarina</taxon>
    </lineage>
</organism>
<dbReference type="EMBL" id="CP036349">
    <property type="protein sequence ID" value="QDV73345.1"/>
    <property type="molecule type" value="Genomic_DNA"/>
</dbReference>
<dbReference type="Proteomes" id="UP000316426">
    <property type="component" value="Chromosome"/>
</dbReference>
<keyword evidence="1" id="KW-1133">Transmembrane helix</keyword>
<keyword evidence="1" id="KW-0472">Membrane</keyword>
<gene>
    <name evidence="3" type="ORF">Spa11_15410</name>
</gene>
<feature type="transmembrane region" description="Helical" evidence="1">
    <location>
        <begin position="21"/>
        <end position="43"/>
    </location>
</feature>
<proteinExistence type="predicted"/>
<dbReference type="Pfam" id="PF07811">
    <property type="entry name" value="TadE"/>
    <property type="match status" value="1"/>
</dbReference>
<sequence length="146" mass="15888">MFPLKLPATRTRRRHASLLRRGVVAVEFAFCASIVFFFFLTMIEVARFHIVRHSLDQAVYAGARVGIVPGATAADVNQSVTERLAMAGVVGATITVTPPVINTSTQAVTVHVAAPYNENSWTLPKFFSGVDVVAEMTLDHENVAFN</sequence>
<keyword evidence="1" id="KW-0812">Transmembrane</keyword>
<dbReference type="KEGG" id="bmei:Spa11_15410"/>
<reference evidence="3 4" key="1">
    <citation type="submission" date="2019-02" db="EMBL/GenBank/DDBJ databases">
        <title>Deep-cultivation of Planctomycetes and their phenomic and genomic characterization uncovers novel biology.</title>
        <authorList>
            <person name="Wiegand S."/>
            <person name="Jogler M."/>
            <person name="Boedeker C."/>
            <person name="Pinto D."/>
            <person name="Vollmers J."/>
            <person name="Rivas-Marin E."/>
            <person name="Kohn T."/>
            <person name="Peeters S.H."/>
            <person name="Heuer A."/>
            <person name="Rast P."/>
            <person name="Oberbeckmann S."/>
            <person name="Bunk B."/>
            <person name="Jeske O."/>
            <person name="Meyerdierks A."/>
            <person name="Storesund J.E."/>
            <person name="Kallscheuer N."/>
            <person name="Luecker S."/>
            <person name="Lage O.M."/>
            <person name="Pohl T."/>
            <person name="Merkel B.J."/>
            <person name="Hornburger P."/>
            <person name="Mueller R.-W."/>
            <person name="Bruemmer F."/>
            <person name="Labrenz M."/>
            <person name="Spormann A.M."/>
            <person name="Op den Camp H."/>
            <person name="Overmann J."/>
            <person name="Amann R."/>
            <person name="Jetten M.S.M."/>
            <person name="Mascher T."/>
            <person name="Medema M.H."/>
            <person name="Devos D.P."/>
            <person name="Kaster A.-K."/>
            <person name="Ovreas L."/>
            <person name="Rohde M."/>
            <person name="Galperin M.Y."/>
            <person name="Jogler C."/>
        </authorList>
    </citation>
    <scope>NUCLEOTIDE SEQUENCE [LARGE SCALE GENOMIC DNA]</scope>
    <source>
        <strain evidence="3 4">Spa11</strain>
    </source>
</reference>
<feature type="domain" description="TadE-like" evidence="2">
    <location>
        <begin position="22"/>
        <end position="64"/>
    </location>
</feature>
<name>A0A518K6C4_9BACT</name>
<evidence type="ECO:0000259" key="2">
    <source>
        <dbReference type="Pfam" id="PF07811"/>
    </source>
</evidence>
<evidence type="ECO:0000313" key="3">
    <source>
        <dbReference type="EMBL" id="QDV73345.1"/>
    </source>
</evidence>
<dbReference type="RefSeq" id="WP_145110149.1">
    <property type="nucleotide sequence ID" value="NZ_CP036349.1"/>
</dbReference>
<evidence type="ECO:0000256" key="1">
    <source>
        <dbReference type="SAM" id="Phobius"/>
    </source>
</evidence>